<feature type="transmembrane region" description="Helical" evidence="2">
    <location>
        <begin position="7"/>
        <end position="25"/>
    </location>
</feature>
<keyword evidence="2" id="KW-0812">Transmembrane</keyword>
<dbReference type="OrthoDB" id="9996019at2"/>
<comment type="caution">
    <text evidence="3">The sequence shown here is derived from an EMBL/GenBank/DDBJ whole genome shotgun (WGS) entry which is preliminary data.</text>
</comment>
<reference evidence="3 4" key="1">
    <citation type="journal article" date="2013" name="Genome Biol. Evol.">
        <title>Genomes of Stigonematalean cyanobacteria (subsection V) and the evolution of oxygenic photosynthesis from prokaryotes to plastids.</title>
        <authorList>
            <person name="Dagan T."/>
            <person name="Roettger M."/>
            <person name="Stucken K."/>
            <person name="Landan G."/>
            <person name="Koch R."/>
            <person name="Major P."/>
            <person name="Gould S.B."/>
            <person name="Goremykin V.V."/>
            <person name="Rippka R."/>
            <person name="Tandeau de Marsac N."/>
            <person name="Gugger M."/>
            <person name="Lockhart P.J."/>
            <person name="Allen J.F."/>
            <person name="Brune I."/>
            <person name="Maus I."/>
            <person name="Puhler A."/>
            <person name="Martin W.F."/>
        </authorList>
    </citation>
    <scope>NUCLEOTIDE SEQUENCE [LARGE SCALE GENOMIC DNA]</scope>
    <source>
        <strain evidence="3 4">PCC 7110</strain>
    </source>
</reference>
<feature type="coiled-coil region" evidence="1">
    <location>
        <begin position="76"/>
        <end position="115"/>
    </location>
</feature>
<keyword evidence="1" id="KW-0175">Coiled coil</keyword>
<dbReference type="Proteomes" id="UP000076925">
    <property type="component" value="Unassembled WGS sequence"/>
</dbReference>
<evidence type="ECO:0000256" key="2">
    <source>
        <dbReference type="SAM" id="Phobius"/>
    </source>
</evidence>
<keyword evidence="2" id="KW-1133">Transmembrane helix</keyword>
<organism evidence="3 4">
    <name type="scientific">Scytonema hofmannii PCC 7110</name>
    <dbReference type="NCBI Taxonomy" id="128403"/>
    <lineage>
        <taxon>Bacteria</taxon>
        <taxon>Bacillati</taxon>
        <taxon>Cyanobacteriota</taxon>
        <taxon>Cyanophyceae</taxon>
        <taxon>Nostocales</taxon>
        <taxon>Scytonemataceae</taxon>
        <taxon>Scytonema</taxon>
    </lineage>
</organism>
<dbReference type="RefSeq" id="WP_017744715.1">
    <property type="nucleotide sequence ID" value="NZ_KQ976354.1"/>
</dbReference>
<protein>
    <submittedName>
        <fullName evidence="3">Uncharacterized protein</fullName>
    </submittedName>
</protein>
<keyword evidence="2" id="KW-0472">Membrane</keyword>
<proteinExistence type="predicted"/>
<evidence type="ECO:0000313" key="4">
    <source>
        <dbReference type="Proteomes" id="UP000076925"/>
    </source>
</evidence>
<feature type="transmembrane region" description="Helical" evidence="2">
    <location>
        <begin position="53"/>
        <end position="74"/>
    </location>
</feature>
<dbReference type="AlphaFoldDB" id="A0A139WW76"/>
<evidence type="ECO:0000256" key="1">
    <source>
        <dbReference type="SAM" id="Coils"/>
    </source>
</evidence>
<keyword evidence="4" id="KW-1185">Reference proteome</keyword>
<sequence>MSRPKIVAWIVGIYSSFVFLLGLNFNDIVNFLTPNVLSNQSSNTSKQVQIPPVVTAILLSLIGIAGTSILENWLKLDIEEEVKKQVAENRKNFQNEHLLNELKKYKTALIKVEEQLKNATIPSDISKECLEVLQQVPSPEELISNYNLAQQIKEWLDDKKNRITVRNHVFNQLIKQRSISIDKKYYNNFRENILECLNWLCDSLENATPINWHDEYQRRLTSAITAGMSDIQPYKEVINLINSRLADEFITEKQSQILEYYLNELSKKYEEWYANLRGQ</sequence>
<dbReference type="EMBL" id="ANNX02000047">
    <property type="protein sequence ID" value="KYC36688.1"/>
    <property type="molecule type" value="Genomic_DNA"/>
</dbReference>
<accession>A0A139WW76</accession>
<name>A0A139WW76_9CYAN</name>
<gene>
    <name evidence="3" type="ORF">WA1_44205</name>
</gene>
<evidence type="ECO:0000313" key="3">
    <source>
        <dbReference type="EMBL" id="KYC36688.1"/>
    </source>
</evidence>